<keyword evidence="5" id="KW-0805">Transcription regulation</keyword>
<keyword evidence="4" id="KW-0862">Zinc</keyword>
<keyword evidence="3 10" id="KW-0863">Zinc-finger</keyword>
<organism evidence="13 14">
    <name type="scientific">Nyssa sinensis</name>
    <dbReference type="NCBI Taxonomy" id="561372"/>
    <lineage>
        <taxon>Eukaryota</taxon>
        <taxon>Viridiplantae</taxon>
        <taxon>Streptophyta</taxon>
        <taxon>Embryophyta</taxon>
        <taxon>Tracheophyta</taxon>
        <taxon>Spermatophyta</taxon>
        <taxon>Magnoliopsida</taxon>
        <taxon>eudicotyledons</taxon>
        <taxon>Gunneridae</taxon>
        <taxon>Pentapetalae</taxon>
        <taxon>asterids</taxon>
        <taxon>Cornales</taxon>
        <taxon>Nyssaceae</taxon>
        <taxon>Nyssa</taxon>
    </lineage>
</organism>
<evidence type="ECO:0000256" key="3">
    <source>
        <dbReference type="ARBA" id="ARBA00022771"/>
    </source>
</evidence>
<evidence type="ECO:0000313" key="13">
    <source>
        <dbReference type="EMBL" id="KAA8533321.1"/>
    </source>
</evidence>
<keyword evidence="6" id="KW-0238">DNA-binding</keyword>
<dbReference type="InterPro" id="IPR044817">
    <property type="entry name" value="SBP-like"/>
</dbReference>
<comment type="function">
    <text evidence="9">Probable transcriptional factor. Binds to the promoter of the SQUAMOSA gene.</text>
</comment>
<keyword evidence="8" id="KW-0539">Nucleus</keyword>
<keyword evidence="7" id="KW-0804">Transcription</keyword>
<dbReference type="InterPro" id="IPR004333">
    <property type="entry name" value="SBP_dom"/>
</dbReference>
<dbReference type="PANTHER" id="PTHR31251:SF74">
    <property type="entry name" value="SQUAMOSA PROMOTER-BINDING-LIKE PROTEIN 2"/>
    <property type="match status" value="1"/>
</dbReference>
<dbReference type="GO" id="GO:0003677">
    <property type="term" value="F:DNA binding"/>
    <property type="evidence" value="ECO:0007669"/>
    <property type="project" value="UniProtKB-KW"/>
</dbReference>
<proteinExistence type="predicted"/>
<evidence type="ECO:0000256" key="7">
    <source>
        <dbReference type="ARBA" id="ARBA00023163"/>
    </source>
</evidence>
<feature type="domain" description="SBP-type" evidence="12">
    <location>
        <begin position="98"/>
        <end position="175"/>
    </location>
</feature>
<dbReference type="PROSITE" id="PS51141">
    <property type="entry name" value="ZF_SBP"/>
    <property type="match status" value="1"/>
</dbReference>
<reference evidence="13 14" key="1">
    <citation type="submission" date="2019-09" db="EMBL/GenBank/DDBJ databases">
        <title>A chromosome-level genome assembly of the Chinese tupelo Nyssa sinensis.</title>
        <authorList>
            <person name="Yang X."/>
            <person name="Kang M."/>
            <person name="Yang Y."/>
            <person name="Xiong H."/>
            <person name="Wang M."/>
            <person name="Zhang Z."/>
            <person name="Wang Z."/>
            <person name="Wu H."/>
            <person name="Ma T."/>
            <person name="Liu J."/>
            <person name="Xi Z."/>
        </authorList>
    </citation>
    <scope>NUCLEOTIDE SEQUENCE [LARGE SCALE GENOMIC DNA]</scope>
    <source>
        <strain evidence="13">J267</strain>
        <tissue evidence="13">Leaf</tissue>
    </source>
</reference>
<evidence type="ECO:0000256" key="4">
    <source>
        <dbReference type="ARBA" id="ARBA00022833"/>
    </source>
</evidence>
<evidence type="ECO:0000313" key="14">
    <source>
        <dbReference type="Proteomes" id="UP000325577"/>
    </source>
</evidence>
<evidence type="ECO:0000256" key="8">
    <source>
        <dbReference type="ARBA" id="ARBA00023242"/>
    </source>
</evidence>
<keyword evidence="2" id="KW-0479">Metal-binding</keyword>
<evidence type="ECO:0000256" key="10">
    <source>
        <dbReference type="PROSITE-ProRule" id="PRU00470"/>
    </source>
</evidence>
<comment type="subcellular location">
    <subcellularLocation>
        <location evidence="1">Nucleus</location>
    </subcellularLocation>
</comment>
<evidence type="ECO:0000256" key="2">
    <source>
        <dbReference type="ARBA" id="ARBA00022723"/>
    </source>
</evidence>
<dbReference type="Pfam" id="PF03110">
    <property type="entry name" value="SBP"/>
    <property type="match status" value="1"/>
</dbReference>
<dbReference type="AlphaFoldDB" id="A0A5J5AWD2"/>
<name>A0A5J5AWD2_9ASTE</name>
<evidence type="ECO:0000256" key="6">
    <source>
        <dbReference type="ARBA" id="ARBA00023125"/>
    </source>
</evidence>
<feature type="region of interest" description="Disordered" evidence="11">
    <location>
        <begin position="1"/>
        <end position="35"/>
    </location>
</feature>
<dbReference type="InterPro" id="IPR036893">
    <property type="entry name" value="SBP_sf"/>
</dbReference>
<evidence type="ECO:0000256" key="5">
    <source>
        <dbReference type="ARBA" id="ARBA00023015"/>
    </source>
</evidence>
<gene>
    <name evidence="13" type="ORF">F0562_033146</name>
</gene>
<dbReference type="Gene3D" id="4.10.1100.10">
    <property type="entry name" value="Transcription factor, SBP-box domain"/>
    <property type="match status" value="1"/>
</dbReference>
<evidence type="ECO:0000256" key="1">
    <source>
        <dbReference type="ARBA" id="ARBA00004123"/>
    </source>
</evidence>
<dbReference type="GO" id="GO:0005634">
    <property type="term" value="C:nucleus"/>
    <property type="evidence" value="ECO:0007669"/>
    <property type="project" value="UniProtKB-SubCell"/>
</dbReference>
<keyword evidence="14" id="KW-1185">Reference proteome</keyword>
<dbReference type="PANTHER" id="PTHR31251">
    <property type="entry name" value="SQUAMOSA PROMOTER-BINDING-LIKE PROTEIN 4"/>
    <property type="match status" value="1"/>
</dbReference>
<evidence type="ECO:0000256" key="11">
    <source>
        <dbReference type="SAM" id="MobiDB-lite"/>
    </source>
</evidence>
<protein>
    <recommendedName>
        <fullName evidence="12">SBP-type domain-containing protein</fullName>
    </recommendedName>
</protein>
<dbReference type="SUPFAM" id="SSF103612">
    <property type="entry name" value="SBT domain"/>
    <property type="match status" value="1"/>
</dbReference>
<accession>A0A5J5AWD2</accession>
<dbReference type="EMBL" id="CM018042">
    <property type="protein sequence ID" value="KAA8533321.1"/>
    <property type="molecule type" value="Genomic_DNA"/>
</dbReference>
<evidence type="ECO:0000259" key="12">
    <source>
        <dbReference type="PROSITE" id="PS51141"/>
    </source>
</evidence>
<sequence length="213" mass="23665">MVNSKAVESPKKLQATDWAKSSISASTDSSSKEGMKTSNFTFEAFDGFPGDFNKKKEFARAELTGTSPPPEASVGSGEPLIGLKLAKKIKSSGQGAAPPRCQVEGCNLDLSSAKEYHRKHRVCESHSKCPKVIVGGVERRFCQQCSRFHSLSEFDEKKRSCRRRLSDHNARRRKPQQEAIQFDPTRLSSPFYGGRQQISFELNNVPLVHARSC</sequence>
<dbReference type="OrthoDB" id="514967at2759"/>
<evidence type="ECO:0000256" key="9">
    <source>
        <dbReference type="ARBA" id="ARBA00056472"/>
    </source>
</evidence>
<dbReference type="FunFam" id="4.10.1100.10:FF:000001">
    <property type="entry name" value="Squamosa promoter-binding-like protein 14"/>
    <property type="match status" value="1"/>
</dbReference>
<dbReference type="Proteomes" id="UP000325577">
    <property type="component" value="Linkage Group LG19"/>
</dbReference>
<dbReference type="GO" id="GO:0008270">
    <property type="term" value="F:zinc ion binding"/>
    <property type="evidence" value="ECO:0007669"/>
    <property type="project" value="UniProtKB-KW"/>
</dbReference>